<proteinExistence type="predicted"/>
<dbReference type="Proteomes" id="UP001274896">
    <property type="component" value="Unassembled WGS sequence"/>
</dbReference>
<keyword evidence="2" id="KW-0732">Signal</keyword>
<keyword evidence="1" id="KW-0472">Membrane</keyword>
<keyword evidence="4" id="KW-1185">Reference proteome</keyword>
<gene>
    <name evidence="3" type="ORF">QTP70_026177</name>
</gene>
<reference evidence="3" key="1">
    <citation type="submission" date="2023-06" db="EMBL/GenBank/DDBJ databases">
        <title>Male Hemibagrus guttatus genome.</title>
        <authorList>
            <person name="Bian C."/>
        </authorList>
    </citation>
    <scope>NUCLEOTIDE SEQUENCE</scope>
    <source>
        <strain evidence="3">Male_cb2023</strain>
        <tissue evidence="3">Muscle</tissue>
    </source>
</reference>
<evidence type="ECO:0000313" key="4">
    <source>
        <dbReference type="Proteomes" id="UP001274896"/>
    </source>
</evidence>
<evidence type="ECO:0000313" key="3">
    <source>
        <dbReference type="EMBL" id="KAK3546367.1"/>
    </source>
</evidence>
<protein>
    <submittedName>
        <fullName evidence="3">Uncharacterized protein</fullName>
    </submittedName>
</protein>
<comment type="caution">
    <text evidence="3">The sequence shown here is derived from an EMBL/GenBank/DDBJ whole genome shotgun (WGS) entry which is preliminary data.</text>
</comment>
<feature type="signal peptide" evidence="2">
    <location>
        <begin position="1"/>
        <end position="25"/>
    </location>
</feature>
<evidence type="ECO:0000256" key="2">
    <source>
        <dbReference type="SAM" id="SignalP"/>
    </source>
</evidence>
<evidence type="ECO:0000256" key="1">
    <source>
        <dbReference type="SAM" id="Phobius"/>
    </source>
</evidence>
<keyword evidence="1" id="KW-1133">Transmembrane helix</keyword>
<keyword evidence="1" id="KW-0812">Transmembrane</keyword>
<feature type="chain" id="PRO_5042083211" evidence="2">
    <location>
        <begin position="26"/>
        <end position="165"/>
    </location>
</feature>
<sequence length="165" mass="18500">MTLLSPSRHSCFLCVCVCVCVCVRTLFLCSPTEVVVFRYLLKSSPVLTCAVPQVMCLKYEILQGSSPPPAFTLPHLHHRSETTIVCNYPDIGLGGFLLAVPAVLVVIIMKILRTCKDINKNPVSTRAMQHCDIRDHMTVYCNQNKLHITLIKHHSVTAWTLPQKK</sequence>
<accession>A0AAE0R901</accession>
<feature type="transmembrane region" description="Helical" evidence="1">
    <location>
        <begin position="91"/>
        <end position="112"/>
    </location>
</feature>
<dbReference type="EMBL" id="JAUCMX010000005">
    <property type="protein sequence ID" value="KAK3546367.1"/>
    <property type="molecule type" value="Genomic_DNA"/>
</dbReference>
<name>A0AAE0R901_9TELE</name>
<dbReference type="AlphaFoldDB" id="A0AAE0R901"/>
<organism evidence="3 4">
    <name type="scientific">Hemibagrus guttatus</name>
    <dbReference type="NCBI Taxonomy" id="175788"/>
    <lineage>
        <taxon>Eukaryota</taxon>
        <taxon>Metazoa</taxon>
        <taxon>Chordata</taxon>
        <taxon>Craniata</taxon>
        <taxon>Vertebrata</taxon>
        <taxon>Euteleostomi</taxon>
        <taxon>Actinopterygii</taxon>
        <taxon>Neopterygii</taxon>
        <taxon>Teleostei</taxon>
        <taxon>Ostariophysi</taxon>
        <taxon>Siluriformes</taxon>
        <taxon>Bagridae</taxon>
        <taxon>Hemibagrus</taxon>
    </lineage>
</organism>